<feature type="transmembrane region" description="Helical" evidence="1">
    <location>
        <begin position="63"/>
        <end position="94"/>
    </location>
</feature>
<feature type="transmembrane region" description="Helical" evidence="1">
    <location>
        <begin position="106"/>
        <end position="126"/>
    </location>
</feature>
<protein>
    <recommendedName>
        <fullName evidence="4">Rod shape-determining protein MreD</fullName>
    </recommendedName>
</protein>
<feature type="transmembrane region" description="Helical" evidence="1">
    <location>
        <begin position="12"/>
        <end position="31"/>
    </location>
</feature>
<dbReference type="AlphaFoldDB" id="M2P7M5"/>
<feature type="transmembrane region" description="Helical" evidence="1">
    <location>
        <begin position="146"/>
        <end position="164"/>
    </location>
</feature>
<keyword evidence="1" id="KW-0812">Transmembrane</keyword>
<keyword evidence="1" id="KW-0472">Membrane</keyword>
<organism evidence="2 3">
    <name type="scientific">Eggerthia catenaformis OT 569 = DSM 20559</name>
    <dbReference type="NCBI Taxonomy" id="999415"/>
    <lineage>
        <taxon>Bacteria</taxon>
        <taxon>Bacillati</taxon>
        <taxon>Bacillota</taxon>
        <taxon>Erysipelotrichia</taxon>
        <taxon>Erysipelotrichales</taxon>
        <taxon>Coprobacillaceae</taxon>
        <taxon>Eggerthia</taxon>
    </lineage>
</organism>
<dbReference type="BioCyc" id="ECAT999415-HMP:GTTI-1482-MONOMER"/>
<name>M2P7M5_9FIRM</name>
<evidence type="ECO:0000313" key="3">
    <source>
        <dbReference type="Proteomes" id="UP000011758"/>
    </source>
</evidence>
<evidence type="ECO:0000313" key="2">
    <source>
        <dbReference type="EMBL" id="EMD16317.1"/>
    </source>
</evidence>
<keyword evidence="3" id="KW-1185">Reference proteome</keyword>
<gene>
    <name evidence="2" type="ORF">HMPREF9943_01438</name>
</gene>
<feature type="transmembrane region" description="Helical" evidence="1">
    <location>
        <begin position="37"/>
        <end position="56"/>
    </location>
</feature>
<evidence type="ECO:0000256" key="1">
    <source>
        <dbReference type="SAM" id="Phobius"/>
    </source>
</evidence>
<keyword evidence="1" id="KW-1133">Transmembrane helix</keyword>
<reference evidence="2 3" key="1">
    <citation type="submission" date="2013-02" db="EMBL/GenBank/DDBJ databases">
        <title>The Genome Sequence of Lactobacillus catenaformis F0143.</title>
        <authorList>
            <consortium name="The Broad Institute Genome Sequencing Platform"/>
            <person name="Earl A."/>
            <person name="Ward D."/>
            <person name="Feldgarden M."/>
            <person name="Gevers D."/>
            <person name="Izard J."/>
            <person name="Blanton J.M."/>
            <person name="Mathney J."/>
            <person name="Dewhirst F.E."/>
            <person name="Young S.K."/>
            <person name="Zeng Q."/>
            <person name="Gargeya S."/>
            <person name="Fitzgerald M."/>
            <person name="Haas B."/>
            <person name="Abouelleil A."/>
            <person name="Alvarado L."/>
            <person name="Arachchi H.M."/>
            <person name="Berlin A."/>
            <person name="Chapman S.B."/>
            <person name="Gearin G."/>
            <person name="Goldberg J."/>
            <person name="Griggs A."/>
            <person name="Gujja S."/>
            <person name="Hansen M."/>
            <person name="Heiman D."/>
            <person name="Howarth C."/>
            <person name="Larimer J."/>
            <person name="Lui A."/>
            <person name="MacDonald P.J.P."/>
            <person name="McCowen C."/>
            <person name="Montmayeur A."/>
            <person name="Murphy C."/>
            <person name="Neiman D."/>
            <person name="Pearson M."/>
            <person name="Priest M."/>
            <person name="Roberts A."/>
            <person name="Saif S."/>
            <person name="Shea T."/>
            <person name="Sisk P."/>
            <person name="Stolte C."/>
            <person name="Sykes S."/>
            <person name="Wortman J."/>
            <person name="Nusbaum C."/>
            <person name="Birren B."/>
        </authorList>
    </citation>
    <scope>NUCLEOTIDE SEQUENCE [LARGE SCALE GENOMIC DNA]</scope>
    <source>
        <strain evidence="2 3">OT 569</strain>
    </source>
</reference>
<dbReference type="RefSeq" id="WP_004803541.1">
    <property type="nucleotide sequence ID" value="NZ_AUGJ01000007.1"/>
</dbReference>
<evidence type="ECO:0008006" key="4">
    <source>
        <dbReference type="Google" id="ProtNLM"/>
    </source>
</evidence>
<dbReference type="EMBL" id="AGEJ01000022">
    <property type="protein sequence ID" value="EMD16317.1"/>
    <property type="molecule type" value="Genomic_DNA"/>
</dbReference>
<accession>M2P7M5</accession>
<dbReference type="eggNOG" id="ENOG5032R39">
    <property type="taxonomic scope" value="Bacteria"/>
</dbReference>
<proteinExistence type="predicted"/>
<sequence>MTIKINQLYKCFLIMLICYLTDSLVTYFLPYNFTKTGITFVPAIGLMMFILLVITLTDVASRFFFATICGLFYCIVYSSSLVIYVLIYLMITFVRSFIYRNDHITILEYLVFIILTLLFKEALVYYLMILTKVTRLSLIVFVTKRLLPILLINAVLSIGVYFIFNQFHFKIEADPFGNE</sequence>
<comment type="caution">
    <text evidence="2">The sequence shown here is derived from an EMBL/GenBank/DDBJ whole genome shotgun (WGS) entry which is preliminary data.</text>
</comment>
<dbReference type="Proteomes" id="UP000011758">
    <property type="component" value="Unassembled WGS sequence"/>
</dbReference>
<dbReference type="STRING" id="999415.HMPREF9943_01438"/>
<dbReference type="OrthoDB" id="1654456at2"/>